<gene>
    <name evidence="1" type="ORF">I4J89_40985</name>
</gene>
<dbReference type="AlphaFoldDB" id="A0A931CD06"/>
<evidence type="ECO:0000313" key="1">
    <source>
        <dbReference type="EMBL" id="MBG0567834.1"/>
    </source>
</evidence>
<accession>A0A931CD06</accession>
<reference evidence="1" key="1">
    <citation type="submission" date="2020-11" db="EMBL/GenBank/DDBJ databases">
        <title>Isolation and identification of active actinomycetes.</title>
        <authorList>
            <person name="Sun X."/>
        </authorList>
    </citation>
    <scope>NUCLEOTIDE SEQUENCE</scope>
    <source>
        <strain evidence="1">NEAU-A11</strain>
    </source>
</reference>
<keyword evidence="2" id="KW-1185">Reference proteome</keyword>
<dbReference type="EMBL" id="JADQTO010000031">
    <property type="protein sequence ID" value="MBG0567834.1"/>
    <property type="molecule type" value="Genomic_DNA"/>
</dbReference>
<name>A0A931CD06_9ACTN</name>
<organism evidence="1 2">
    <name type="scientific">Actinoplanes aureus</name>
    <dbReference type="NCBI Taxonomy" id="2792083"/>
    <lineage>
        <taxon>Bacteria</taxon>
        <taxon>Bacillati</taxon>
        <taxon>Actinomycetota</taxon>
        <taxon>Actinomycetes</taxon>
        <taxon>Micromonosporales</taxon>
        <taxon>Micromonosporaceae</taxon>
        <taxon>Actinoplanes</taxon>
    </lineage>
</organism>
<dbReference type="Proteomes" id="UP000598146">
    <property type="component" value="Unassembled WGS sequence"/>
</dbReference>
<dbReference type="RefSeq" id="WP_196419612.1">
    <property type="nucleotide sequence ID" value="NZ_JADQTO010000031.1"/>
</dbReference>
<protein>
    <submittedName>
        <fullName evidence="1">Uncharacterized protein</fullName>
    </submittedName>
</protein>
<comment type="caution">
    <text evidence="1">The sequence shown here is derived from an EMBL/GenBank/DDBJ whole genome shotgun (WGS) entry which is preliminary data.</text>
</comment>
<proteinExistence type="predicted"/>
<evidence type="ECO:0000313" key="2">
    <source>
        <dbReference type="Proteomes" id="UP000598146"/>
    </source>
</evidence>
<sequence>MGSQAYGQLCQFLPALLNPLFGRAVGVMNEAVDALGETSLHLRKAASDITATDAASARVLDAAARPGLDLPEAHLLDLYGDNIVTRFDSNPRMAEHGSGLPTAIRIRPTSTCCGTSDSRPSTWRQRGTESVISGGIDVLVDYGRRRR</sequence>